<proteinExistence type="predicted"/>
<evidence type="ECO:0000313" key="2">
    <source>
        <dbReference type="EMBL" id="SVC02121.1"/>
    </source>
</evidence>
<sequence>MPSVQPSSPISSRTCVPSPNHLPQMTGWDGQRERQRSTPRSTTIPRALPLLLTIWCNLSTCRRHCNIRLPRPETIWRSCWPDISLLPQDKRLPCLLPVERRHD</sequence>
<evidence type="ECO:0000256" key="1">
    <source>
        <dbReference type="SAM" id="MobiDB-lite"/>
    </source>
</evidence>
<accession>A0A382IU12</accession>
<protein>
    <submittedName>
        <fullName evidence="2">Uncharacterized protein</fullName>
    </submittedName>
</protein>
<feature type="non-terminal residue" evidence="2">
    <location>
        <position position="1"/>
    </location>
</feature>
<feature type="non-terminal residue" evidence="2">
    <location>
        <position position="103"/>
    </location>
</feature>
<reference evidence="2" key="1">
    <citation type="submission" date="2018-05" db="EMBL/GenBank/DDBJ databases">
        <authorList>
            <person name="Lanie J.A."/>
            <person name="Ng W.-L."/>
            <person name="Kazmierczak K.M."/>
            <person name="Andrzejewski T.M."/>
            <person name="Davidsen T.M."/>
            <person name="Wayne K.J."/>
            <person name="Tettelin H."/>
            <person name="Glass J.I."/>
            <person name="Rusch D."/>
            <person name="Podicherti R."/>
            <person name="Tsui H.-C.T."/>
            <person name="Winkler M.E."/>
        </authorList>
    </citation>
    <scope>NUCLEOTIDE SEQUENCE</scope>
</reference>
<dbReference type="AlphaFoldDB" id="A0A382IU12"/>
<name>A0A382IU12_9ZZZZ</name>
<feature type="region of interest" description="Disordered" evidence="1">
    <location>
        <begin position="1"/>
        <end position="42"/>
    </location>
</feature>
<organism evidence="2">
    <name type="scientific">marine metagenome</name>
    <dbReference type="NCBI Taxonomy" id="408172"/>
    <lineage>
        <taxon>unclassified sequences</taxon>
        <taxon>metagenomes</taxon>
        <taxon>ecological metagenomes</taxon>
    </lineage>
</organism>
<dbReference type="EMBL" id="UINC01069047">
    <property type="protein sequence ID" value="SVC02121.1"/>
    <property type="molecule type" value="Genomic_DNA"/>
</dbReference>
<feature type="compositionally biased region" description="Polar residues" evidence="1">
    <location>
        <begin position="1"/>
        <end position="23"/>
    </location>
</feature>
<gene>
    <name evidence="2" type="ORF">METZ01_LOCUS254975</name>
</gene>